<protein>
    <recommendedName>
        <fullName evidence="4 12">4-hydroxy-tetrahydrodipicolinate synthase</fullName>
        <shortName evidence="12">HTPA synthase</shortName>
        <ecNumber evidence="4 12">4.3.3.7</ecNumber>
    </recommendedName>
</protein>
<dbReference type="PRINTS" id="PR00146">
    <property type="entry name" value="DHPICSNTHASE"/>
</dbReference>
<dbReference type="NCBIfam" id="TIGR00674">
    <property type="entry name" value="dapA"/>
    <property type="match status" value="1"/>
</dbReference>
<dbReference type="GO" id="GO:0008840">
    <property type="term" value="F:4-hydroxy-tetrahydrodipicolinate synthase activity"/>
    <property type="evidence" value="ECO:0007669"/>
    <property type="project" value="UniProtKB-UniRule"/>
</dbReference>
<evidence type="ECO:0000256" key="3">
    <source>
        <dbReference type="ARBA" id="ARBA00007592"/>
    </source>
</evidence>
<dbReference type="EMBL" id="WACR01000013">
    <property type="protein sequence ID" value="KAB1061998.1"/>
    <property type="molecule type" value="Genomic_DNA"/>
</dbReference>
<dbReference type="GO" id="GO:0005829">
    <property type="term" value="C:cytosol"/>
    <property type="evidence" value="ECO:0007669"/>
    <property type="project" value="TreeGrafter"/>
</dbReference>
<dbReference type="Gene3D" id="3.20.20.70">
    <property type="entry name" value="Aldolase class I"/>
    <property type="match status" value="1"/>
</dbReference>
<keyword evidence="17" id="KW-1185">Reference proteome</keyword>
<evidence type="ECO:0000256" key="1">
    <source>
        <dbReference type="ARBA" id="ARBA00003294"/>
    </source>
</evidence>
<dbReference type="SUPFAM" id="SSF51569">
    <property type="entry name" value="Aldolase"/>
    <property type="match status" value="1"/>
</dbReference>
<dbReference type="RefSeq" id="WP_151169999.1">
    <property type="nucleotide sequence ID" value="NZ_WACR01000013.1"/>
</dbReference>
<dbReference type="PANTHER" id="PTHR12128">
    <property type="entry name" value="DIHYDRODIPICOLINATE SYNTHASE"/>
    <property type="match status" value="1"/>
</dbReference>
<keyword evidence="5 12" id="KW-0963">Cytoplasm</keyword>
<comment type="caution">
    <text evidence="12">Was originally thought to be a dihydrodipicolinate synthase (DHDPS), catalyzing the condensation of (S)-aspartate-beta-semialdehyde [(S)-ASA] and pyruvate to dihydrodipicolinate (DHDP). However, it was shown in E.coli that the product of the enzymatic reaction is not dihydrodipicolinate but in fact (4S)-4-hydroxy-2,3,4,5-tetrahydro-(2S)-dipicolinic acid (HTPA), and that the consecutive dehydration reaction leading to DHDP is not spontaneous but catalyzed by DapB.</text>
</comment>
<evidence type="ECO:0000256" key="2">
    <source>
        <dbReference type="ARBA" id="ARBA00005120"/>
    </source>
</evidence>
<organism evidence="16 17">
    <name type="scientific">Salibacter halophilus</name>
    <dbReference type="NCBI Taxonomy" id="1803916"/>
    <lineage>
        <taxon>Bacteria</taxon>
        <taxon>Pseudomonadati</taxon>
        <taxon>Bacteroidota</taxon>
        <taxon>Flavobacteriia</taxon>
        <taxon>Flavobacteriales</taxon>
        <taxon>Salibacteraceae</taxon>
        <taxon>Salibacter</taxon>
    </lineage>
</organism>
<dbReference type="InterPro" id="IPR013785">
    <property type="entry name" value="Aldolase_TIM"/>
</dbReference>
<feature type="site" description="Part of a proton relay during catalysis" evidence="12">
    <location>
        <position position="110"/>
    </location>
</feature>
<dbReference type="HAMAP" id="MF_00418">
    <property type="entry name" value="DapA"/>
    <property type="match status" value="1"/>
</dbReference>
<dbReference type="InterPro" id="IPR002220">
    <property type="entry name" value="DapA-like"/>
</dbReference>
<evidence type="ECO:0000256" key="14">
    <source>
        <dbReference type="PIRSR" id="PIRSR001365-1"/>
    </source>
</evidence>
<dbReference type="OrthoDB" id="9782828at2"/>
<feature type="binding site" evidence="12 15">
    <location>
        <position position="47"/>
    </location>
    <ligand>
        <name>pyruvate</name>
        <dbReference type="ChEBI" id="CHEBI:15361"/>
    </ligand>
</feature>
<dbReference type="PANTHER" id="PTHR12128:SF66">
    <property type="entry name" value="4-HYDROXY-2-OXOGLUTARATE ALDOLASE, MITOCHONDRIAL"/>
    <property type="match status" value="1"/>
</dbReference>
<evidence type="ECO:0000256" key="15">
    <source>
        <dbReference type="PIRSR" id="PIRSR001365-2"/>
    </source>
</evidence>
<dbReference type="AlphaFoldDB" id="A0A6N6M129"/>
<accession>A0A6N6M129</accession>
<evidence type="ECO:0000256" key="12">
    <source>
        <dbReference type="HAMAP-Rule" id="MF_00418"/>
    </source>
</evidence>
<comment type="function">
    <text evidence="1 12">Catalyzes the condensation of (S)-aspartate-beta-semialdehyde [(S)-ASA] and pyruvate to 4-hydroxy-tetrahydrodipicolinate (HTPA).</text>
</comment>
<feature type="active site" description="Schiff-base intermediate with substrate" evidence="12 14">
    <location>
        <position position="165"/>
    </location>
</feature>
<feature type="binding site" evidence="12 15">
    <location>
        <position position="207"/>
    </location>
    <ligand>
        <name>pyruvate</name>
        <dbReference type="ChEBI" id="CHEBI:15361"/>
    </ligand>
</feature>
<evidence type="ECO:0000256" key="4">
    <source>
        <dbReference type="ARBA" id="ARBA00012086"/>
    </source>
</evidence>
<comment type="subunit">
    <text evidence="12">Homotetramer; dimer of dimers.</text>
</comment>
<evidence type="ECO:0000256" key="5">
    <source>
        <dbReference type="ARBA" id="ARBA00022490"/>
    </source>
</evidence>
<dbReference type="CDD" id="cd00950">
    <property type="entry name" value="DHDPS"/>
    <property type="match status" value="1"/>
</dbReference>
<keyword evidence="9 12" id="KW-0456">Lyase</keyword>
<comment type="similarity">
    <text evidence="3 12 13">Belongs to the DapA family.</text>
</comment>
<dbReference type="Pfam" id="PF00701">
    <property type="entry name" value="DHDPS"/>
    <property type="match status" value="1"/>
</dbReference>
<dbReference type="Proteomes" id="UP000435357">
    <property type="component" value="Unassembled WGS sequence"/>
</dbReference>
<dbReference type="GO" id="GO:0019877">
    <property type="term" value="P:diaminopimelate biosynthetic process"/>
    <property type="evidence" value="ECO:0007669"/>
    <property type="project" value="UniProtKB-UniRule"/>
</dbReference>
<dbReference type="GO" id="GO:0009089">
    <property type="term" value="P:lysine biosynthetic process via diaminopimelate"/>
    <property type="evidence" value="ECO:0007669"/>
    <property type="project" value="UniProtKB-UniRule"/>
</dbReference>
<comment type="subcellular location">
    <subcellularLocation>
        <location evidence="12">Cytoplasm</location>
    </subcellularLocation>
</comment>
<evidence type="ECO:0000313" key="16">
    <source>
        <dbReference type="EMBL" id="KAB1061998.1"/>
    </source>
</evidence>
<dbReference type="InterPro" id="IPR005263">
    <property type="entry name" value="DapA"/>
</dbReference>
<keyword evidence="8 12" id="KW-0457">Lysine biosynthesis</keyword>
<evidence type="ECO:0000256" key="11">
    <source>
        <dbReference type="ARBA" id="ARBA00047836"/>
    </source>
</evidence>
<gene>
    <name evidence="12" type="primary">dapA</name>
    <name evidence="16" type="ORF">F3059_13050</name>
</gene>
<reference evidence="16 17" key="1">
    <citation type="submission" date="2019-09" db="EMBL/GenBank/DDBJ databases">
        <title>Genomes of Cryomorphaceae.</title>
        <authorList>
            <person name="Bowman J.P."/>
        </authorList>
    </citation>
    <scope>NUCLEOTIDE SEQUENCE [LARGE SCALE GENOMIC DNA]</scope>
    <source>
        <strain evidence="16 17">KCTC 52047</strain>
    </source>
</reference>
<comment type="caution">
    <text evidence="16">The sequence shown here is derived from an EMBL/GenBank/DDBJ whole genome shotgun (WGS) entry which is preliminary data.</text>
</comment>
<keyword evidence="10 12" id="KW-0704">Schiff base</keyword>
<name>A0A6N6M129_9FLAO</name>
<evidence type="ECO:0000256" key="6">
    <source>
        <dbReference type="ARBA" id="ARBA00022605"/>
    </source>
</evidence>
<dbReference type="UniPathway" id="UPA00034">
    <property type="reaction ID" value="UER00017"/>
</dbReference>
<evidence type="ECO:0000256" key="9">
    <source>
        <dbReference type="ARBA" id="ARBA00023239"/>
    </source>
</evidence>
<dbReference type="SMART" id="SM01130">
    <property type="entry name" value="DHDPS"/>
    <property type="match status" value="1"/>
</dbReference>
<evidence type="ECO:0000256" key="13">
    <source>
        <dbReference type="PIRNR" id="PIRNR001365"/>
    </source>
</evidence>
<feature type="site" description="Part of a proton relay during catalysis" evidence="12">
    <location>
        <position position="46"/>
    </location>
</feature>
<dbReference type="EC" id="4.3.3.7" evidence="4 12"/>
<feature type="active site" description="Proton donor/acceptor" evidence="12 14">
    <location>
        <position position="136"/>
    </location>
</feature>
<evidence type="ECO:0000256" key="10">
    <source>
        <dbReference type="ARBA" id="ARBA00023270"/>
    </source>
</evidence>
<sequence length="297" mass="32027">MDKFNGVGVAIVTPFKQDTSIDYKGFEKLIEHLIAGGVDYLVVQGTTGEAATLNREQKNNSLDFVIETVNNRVPVVYGHGGNNTSALIDQLADIDSLAKVDALLSASPAYVKPNQEGIYRHFEAVAKATDKPIILYNVPGRTGSNMAASTTLSLAREFSNIVGIKEASGDLAQMTQLIKNRPENFKVISGDDDLVLPQMAIGADGVISVIANAFPKRFKSLIEAGKSGDLETARKYHYQLCDIIPLLFKEGSPSGIKAVLEMLGICESTVRLPVAPISKELRDELYRTIGNAGISLD</sequence>
<keyword evidence="6 12" id="KW-0028">Amino-acid biosynthesis</keyword>
<evidence type="ECO:0000313" key="17">
    <source>
        <dbReference type="Proteomes" id="UP000435357"/>
    </source>
</evidence>
<evidence type="ECO:0000256" key="7">
    <source>
        <dbReference type="ARBA" id="ARBA00022915"/>
    </source>
</evidence>
<comment type="catalytic activity">
    <reaction evidence="11 12">
        <text>L-aspartate 4-semialdehyde + pyruvate = (2S,4S)-4-hydroxy-2,3,4,5-tetrahydrodipicolinate + H2O + H(+)</text>
        <dbReference type="Rhea" id="RHEA:34171"/>
        <dbReference type="ChEBI" id="CHEBI:15361"/>
        <dbReference type="ChEBI" id="CHEBI:15377"/>
        <dbReference type="ChEBI" id="CHEBI:15378"/>
        <dbReference type="ChEBI" id="CHEBI:67139"/>
        <dbReference type="ChEBI" id="CHEBI:537519"/>
        <dbReference type="EC" id="4.3.3.7"/>
    </reaction>
</comment>
<keyword evidence="7 12" id="KW-0220">Diaminopimelate biosynthesis</keyword>
<dbReference type="InterPro" id="IPR020625">
    <property type="entry name" value="Schiff_base-form_aldolases_AS"/>
</dbReference>
<proteinExistence type="inferred from homology"/>
<dbReference type="PROSITE" id="PS00666">
    <property type="entry name" value="DHDPS_2"/>
    <property type="match status" value="1"/>
</dbReference>
<comment type="pathway">
    <text evidence="2 12">Amino-acid biosynthesis; L-lysine biosynthesis via DAP pathway; (S)-tetrahydrodipicolinate from L-aspartate: step 3/4.</text>
</comment>
<dbReference type="PIRSF" id="PIRSF001365">
    <property type="entry name" value="DHDPS"/>
    <property type="match status" value="1"/>
</dbReference>
<evidence type="ECO:0000256" key="8">
    <source>
        <dbReference type="ARBA" id="ARBA00023154"/>
    </source>
</evidence>